<feature type="compositionally biased region" description="Basic residues" evidence="1">
    <location>
        <begin position="581"/>
        <end position="594"/>
    </location>
</feature>
<feature type="compositionally biased region" description="Acidic residues" evidence="1">
    <location>
        <begin position="546"/>
        <end position="555"/>
    </location>
</feature>
<feature type="compositionally biased region" description="Polar residues" evidence="1">
    <location>
        <begin position="42"/>
        <end position="51"/>
    </location>
</feature>
<accession>A0AAN7YFI3</accession>
<feature type="region of interest" description="Disordered" evidence="1">
    <location>
        <begin position="389"/>
        <end position="409"/>
    </location>
</feature>
<feature type="compositionally biased region" description="Polar residues" evidence="1">
    <location>
        <begin position="278"/>
        <end position="288"/>
    </location>
</feature>
<evidence type="ECO:0000313" key="2">
    <source>
        <dbReference type="EMBL" id="KAK5111102.1"/>
    </source>
</evidence>
<feature type="compositionally biased region" description="Basic residues" evidence="1">
    <location>
        <begin position="519"/>
        <end position="532"/>
    </location>
</feature>
<feature type="region of interest" description="Disordered" evidence="1">
    <location>
        <begin position="449"/>
        <end position="684"/>
    </location>
</feature>
<evidence type="ECO:0000313" key="3">
    <source>
        <dbReference type="Proteomes" id="UP001310890"/>
    </source>
</evidence>
<proteinExistence type="predicted"/>
<organism evidence="2 3">
    <name type="scientific">Meristemomyces frigidus</name>
    <dbReference type="NCBI Taxonomy" id="1508187"/>
    <lineage>
        <taxon>Eukaryota</taxon>
        <taxon>Fungi</taxon>
        <taxon>Dikarya</taxon>
        <taxon>Ascomycota</taxon>
        <taxon>Pezizomycotina</taxon>
        <taxon>Dothideomycetes</taxon>
        <taxon>Dothideomycetidae</taxon>
        <taxon>Mycosphaerellales</taxon>
        <taxon>Teratosphaeriaceae</taxon>
        <taxon>Meristemomyces</taxon>
    </lineage>
</organism>
<reference evidence="2" key="1">
    <citation type="submission" date="2023-08" db="EMBL/GenBank/DDBJ databases">
        <title>Black Yeasts Isolated from many extreme environments.</title>
        <authorList>
            <person name="Coleine C."/>
            <person name="Stajich J.E."/>
            <person name="Selbmann L."/>
        </authorList>
    </citation>
    <scope>NUCLEOTIDE SEQUENCE</scope>
    <source>
        <strain evidence="2">CCFEE 5401</strain>
    </source>
</reference>
<dbReference type="EMBL" id="JAVRRL010000042">
    <property type="protein sequence ID" value="KAK5111102.1"/>
    <property type="molecule type" value="Genomic_DNA"/>
</dbReference>
<feature type="compositionally biased region" description="Basic and acidic residues" evidence="1">
    <location>
        <begin position="26"/>
        <end position="40"/>
    </location>
</feature>
<protein>
    <submittedName>
        <fullName evidence="2">Uncharacterized protein</fullName>
    </submittedName>
</protein>
<feature type="compositionally biased region" description="Low complexity" evidence="1">
    <location>
        <begin position="186"/>
        <end position="199"/>
    </location>
</feature>
<sequence length="764" mass="82880">MSTSKNPRATRASLPAKQKQASPSEEYARATDKVAPKELTTKILSTTASPNKSPAPTRATPKPPARRSSSPAKKTQASPAKKAVPANDEAASKAVTTTTRSTRASPTKAPAPTRATSKASASNCATRKSASLAKSLLPSKVIAKRRHTRASPTKSLAPTRETPKASAKRSASPTKSLSPSKATKGVARAPSPSKSVPAKPRGRGRARGTPQPDDAADASGDVKQSIEFPPPKQRMSKSRSPARIQTRSHSESPAKPSQAKQQSPVLTSTRSRSRSPAKLSQAQRQSPAKSAVPPFVDEGQRAIYRQRSASPAKARQKQEKHSETTVEASRSPQRASGVHRANFAKPKPSASRPIRELFGGSEYQREIRALGPANADRIAIRASTERASMLAAAGSTGPESPGKTASHSARQAWLTAASLAADEDVPFLTETPSWQSNVRQKHAWGYTPLATTTENSSSDHLVGPPDTKGKRSLVRGRTYMCTENARPSNARPSNAAEYRKLAIARENSTSDLPVGPSGTKRKRALSPAKSRKRNETTANGHSYYHDDEDEDDEDDRYQAQDMIRPQSQVTADTGKRAISPMKKKSCKKSSKKQQSRNTEKTPKQRVHWEDEYDEETTSTQTTGDGELNNTSPFNNSRYKHLTDRRSPFSELQGAPELAKSFGSGERIAGTDNETSFSGLSPAPDTRKVQLEDLFPPLDTSAAKRLVNRQIHEEIMRSIEPMPKAASVSPGRLAQYLPWNYFSRGSTPLRRGPMKARNSREFTTD</sequence>
<feature type="compositionally biased region" description="Polar residues" evidence="1">
    <location>
        <begin position="325"/>
        <end position="334"/>
    </location>
</feature>
<feature type="region of interest" description="Disordered" evidence="1">
    <location>
        <begin position="1"/>
        <end position="354"/>
    </location>
</feature>
<feature type="compositionally biased region" description="Low complexity" evidence="1">
    <location>
        <begin position="52"/>
        <end position="74"/>
    </location>
</feature>
<feature type="compositionally biased region" description="Polar residues" evidence="1">
    <location>
        <begin position="617"/>
        <end position="636"/>
    </location>
</feature>
<feature type="compositionally biased region" description="Polar residues" evidence="1">
    <location>
        <begin position="258"/>
        <end position="270"/>
    </location>
</feature>
<comment type="caution">
    <text evidence="2">The sequence shown here is derived from an EMBL/GenBank/DDBJ whole genome shotgun (WGS) entry which is preliminary data.</text>
</comment>
<dbReference type="AlphaFoldDB" id="A0AAN7YFI3"/>
<name>A0AAN7YFI3_9PEZI</name>
<dbReference type="Proteomes" id="UP001310890">
    <property type="component" value="Unassembled WGS sequence"/>
</dbReference>
<feature type="compositionally biased region" description="Polar residues" evidence="1">
    <location>
        <begin position="169"/>
        <end position="181"/>
    </location>
</feature>
<feature type="compositionally biased region" description="Low complexity" evidence="1">
    <location>
        <begin position="92"/>
        <end position="108"/>
    </location>
</feature>
<feature type="compositionally biased region" description="Polar residues" evidence="1">
    <location>
        <begin position="449"/>
        <end position="459"/>
    </location>
</feature>
<feature type="compositionally biased region" description="Polar residues" evidence="1">
    <location>
        <begin position="114"/>
        <end position="126"/>
    </location>
</feature>
<evidence type="ECO:0000256" key="1">
    <source>
        <dbReference type="SAM" id="MobiDB-lite"/>
    </source>
</evidence>
<feature type="compositionally biased region" description="Basic and acidic residues" evidence="1">
    <location>
        <begin position="597"/>
        <end position="609"/>
    </location>
</feature>
<feature type="compositionally biased region" description="Low complexity" evidence="1">
    <location>
        <begin position="128"/>
        <end position="140"/>
    </location>
</feature>
<gene>
    <name evidence="2" type="ORF">LTR62_005301</name>
</gene>